<comment type="caution">
    <text evidence="1">The sequence shown here is derived from an EMBL/GenBank/DDBJ whole genome shotgun (WGS) entry which is preliminary data.</text>
</comment>
<evidence type="ECO:0000313" key="1">
    <source>
        <dbReference type="EMBL" id="KAJ1188872.1"/>
    </source>
</evidence>
<dbReference type="AlphaFoldDB" id="A0AAV7UIK3"/>
<accession>A0AAV7UIK3</accession>
<evidence type="ECO:0000313" key="2">
    <source>
        <dbReference type="Proteomes" id="UP001066276"/>
    </source>
</evidence>
<proteinExistence type="predicted"/>
<dbReference type="EMBL" id="JANPWB010000005">
    <property type="protein sequence ID" value="KAJ1188872.1"/>
    <property type="molecule type" value="Genomic_DNA"/>
</dbReference>
<gene>
    <name evidence="1" type="ORF">NDU88_005629</name>
</gene>
<organism evidence="1 2">
    <name type="scientific">Pleurodeles waltl</name>
    <name type="common">Iberian ribbed newt</name>
    <dbReference type="NCBI Taxonomy" id="8319"/>
    <lineage>
        <taxon>Eukaryota</taxon>
        <taxon>Metazoa</taxon>
        <taxon>Chordata</taxon>
        <taxon>Craniata</taxon>
        <taxon>Vertebrata</taxon>
        <taxon>Euteleostomi</taxon>
        <taxon>Amphibia</taxon>
        <taxon>Batrachia</taxon>
        <taxon>Caudata</taxon>
        <taxon>Salamandroidea</taxon>
        <taxon>Salamandridae</taxon>
        <taxon>Pleurodelinae</taxon>
        <taxon>Pleurodeles</taxon>
    </lineage>
</organism>
<keyword evidence="2" id="KW-1185">Reference proteome</keyword>
<dbReference type="Proteomes" id="UP001066276">
    <property type="component" value="Chromosome 3_1"/>
</dbReference>
<protein>
    <submittedName>
        <fullName evidence="1">Uncharacterized protein</fullName>
    </submittedName>
</protein>
<name>A0AAV7UIK3_PLEWA</name>
<sequence>MVCASVTPLHTRTCVVIFHAGRRASYYGKKDGVCVGLAPSHMDLRRYFSLGEDLRCFPARGPSPSMDRGITRCRRVCAWIPRLVIRLRVIPGGCAWNFLSHGRRRVDFLSGSRAALSMRGRASKFRIVHRGASCASKFSAHKESS</sequence>
<reference evidence="1" key="1">
    <citation type="journal article" date="2022" name="bioRxiv">
        <title>Sequencing and chromosome-scale assembly of the giantPleurodeles waltlgenome.</title>
        <authorList>
            <person name="Brown T."/>
            <person name="Elewa A."/>
            <person name="Iarovenko S."/>
            <person name="Subramanian E."/>
            <person name="Araus A.J."/>
            <person name="Petzold A."/>
            <person name="Susuki M."/>
            <person name="Suzuki K.-i.T."/>
            <person name="Hayashi T."/>
            <person name="Toyoda A."/>
            <person name="Oliveira C."/>
            <person name="Osipova E."/>
            <person name="Leigh N.D."/>
            <person name="Simon A."/>
            <person name="Yun M.H."/>
        </authorList>
    </citation>
    <scope>NUCLEOTIDE SEQUENCE</scope>
    <source>
        <strain evidence="1">20211129_DDA</strain>
        <tissue evidence="1">Liver</tissue>
    </source>
</reference>